<evidence type="ECO:0000313" key="4">
    <source>
        <dbReference type="Proteomes" id="UP000464480"/>
    </source>
</evidence>
<sequence length="1492" mass="166783">MSFAPLVTIAIPSYKPRHFEAALLSAIAQSYENLEILVSDDCPTDAIEQILRRYVSRARREIRVIHNRPGLGGLMNYTQCVVEARGEFVKILNDDDILMVDCIERMVEVFQANPDVSLVTSRRVVIDTLGVPATDILATCSPFAQDTVIQGVDLAAYLVDETINFIGEPSTVLFRREHLAHIKPNISCLNGHTVRAINDLAMYVNILRHGHLAYLCEPLSCFRRHEEQRQQQSDIQDLYRQYIHVFTSQIREMGLYCPQPDGQVRCRALSGGADDWSLFPLRQRFREEGARLAHEKQQALMAHNAAKSVAGPHDVHIHQIFYSAETLAMLEPGFIPLDNSGQRPDWAEYWPIRNLLLNKDLDENAFYGVLSPRFKQKTGLDSGQVLEFARSAPGDADVLLFPMFFDELAFYENTFIQGFVCHTNIWPAFVEMARQLCPGVNLETLIMDARRSQFCNFFIAKPRFWRQWFNKAETIFHAAEQARTAERPAPYGAALNEATLHRGEKGYECKVFVMERLLSLMLATDPQWRVHAYDSLKLAALNKPVDDNYIQLNQLKIRLCEKDSHENRMAYEALREKVFRSAYAEKIAELGGNVRPIAEQIKTALRNVQALPGSPEVPQWLAQRIPSEAQQRLITERLATHAAPRFGVLVLDREGRADRLMVTLQSLSKGRNLYAGLSVVALTPHVLPGSNGPQDALRFVQIHGGSPLPGIEQVVREGRFDWFMLVEAGSVFTASGLLIAALDLLSAPGLRAVYGDEAVGSEGDAHELVLRPDLNLDMLLSLPGTMASHWLFNREAWLALGGFRSEAGRAFELDYILRLIDDKGFEGLGHISEPLLIRAAAQMHDCPDERRAIQRHLQARGFENATVDSRLPGHYELGYGAGESALVSIMVSTQGGLARAHRCMDTILEKTAYGAYEILLLDQGDEDPALQNWLEGLEQLGSQALRVVRFPAQWSQARVRNQAAQLARGDLLLWLDAGVAVLESDWLQQLVNHACRQEVGAVGAKLLAGDCTVAQGGLVLGLNGPVGQVFAGQSMGAPGYLHRLLVDQNHAALSGKCLMLSASMFHELGGFDEDQALAPWADVDLCLRLHSAGYLNVWTPRASLLINEAPEPAVTAEQVDALYARWLPLLARDPAYNPNFSLGTGEEFSVSPSRLSWKPLSSWQPVPSVLAYAADQQCSGQHRVIQPLEQLSRAGLIDGTLIHSQLSLTELERFAPDSIVLQCRIGEAQLERMRRMHAFSRTFTVCELDEWLPGLPEGSAYRSQMPEDIVGHLGRMLGYADRLVVPTDSLADALKGLHDQIHVVHSRLDPRQWAALASRRRRSVRPRVGWVGGLDHASDPEVMVEVVKALGGEVEWVYFGICPEALRPFIDEYHPAVVVADYAKALARLDLDLALAPREQTLFNECMSNLRLLEYGACGFPVVCSDLACHQGDLPVTRVRNRLEDWLDAIRMHLSDLDATARMGDELRARVMRDWMLDGDHLQRWRKAWLPD</sequence>
<keyword evidence="1" id="KW-0997">Cell inner membrane</keyword>
<dbReference type="CDD" id="cd00761">
    <property type="entry name" value="Glyco_tranf_GTA_type"/>
    <property type="match status" value="1"/>
</dbReference>
<accession>A0A6I6Y1S1</accession>
<dbReference type="PANTHER" id="PTHR43685">
    <property type="entry name" value="GLYCOSYLTRANSFERASE"/>
    <property type="match status" value="1"/>
</dbReference>
<dbReference type="InterPro" id="IPR029044">
    <property type="entry name" value="Nucleotide-diphossugar_trans"/>
</dbReference>
<dbReference type="Pfam" id="PF00535">
    <property type="entry name" value="Glycos_transf_2"/>
    <property type="match status" value="2"/>
</dbReference>
<proteinExistence type="predicted"/>
<keyword evidence="3" id="KW-0808">Transferase</keyword>
<dbReference type="GO" id="GO:0044010">
    <property type="term" value="P:single-species biofilm formation"/>
    <property type="evidence" value="ECO:0007669"/>
    <property type="project" value="TreeGrafter"/>
</dbReference>
<evidence type="ECO:0000313" key="3">
    <source>
        <dbReference type="EMBL" id="QHG66289.1"/>
    </source>
</evidence>
<evidence type="ECO:0000259" key="2">
    <source>
        <dbReference type="Pfam" id="PF00535"/>
    </source>
</evidence>
<dbReference type="SUPFAM" id="SSF53448">
    <property type="entry name" value="Nucleotide-diphospho-sugar transferases"/>
    <property type="match status" value="3"/>
</dbReference>
<dbReference type="SUPFAM" id="SSF53756">
    <property type="entry name" value="UDP-Glycosyltransferase/glycogen phosphorylase"/>
    <property type="match status" value="1"/>
</dbReference>
<evidence type="ECO:0000256" key="1">
    <source>
        <dbReference type="ARBA" id="ARBA00022519"/>
    </source>
</evidence>
<gene>
    <name evidence="3" type="ORF">C2H86_18585</name>
</gene>
<dbReference type="Gene3D" id="3.90.550.10">
    <property type="entry name" value="Spore Coat Polysaccharide Biosynthesis Protein SpsA, Chain A"/>
    <property type="match status" value="2"/>
</dbReference>
<feature type="domain" description="Glycosyltransferase 2-like" evidence="2">
    <location>
        <begin position="11"/>
        <end position="127"/>
    </location>
</feature>
<dbReference type="Proteomes" id="UP000464480">
    <property type="component" value="Chromosome"/>
</dbReference>
<organism evidence="3 4">
    <name type="scientific">Pseudomonas putida</name>
    <name type="common">Arthrobacter siderocapsulatus</name>
    <dbReference type="NCBI Taxonomy" id="303"/>
    <lineage>
        <taxon>Bacteria</taxon>
        <taxon>Pseudomonadati</taxon>
        <taxon>Pseudomonadota</taxon>
        <taxon>Gammaproteobacteria</taxon>
        <taxon>Pseudomonadales</taxon>
        <taxon>Pseudomonadaceae</taxon>
        <taxon>Pseudomonas</taxon>
    </lineage>
</organism>
<name>A0A6I6Y1S1_PSEPU</name>
<protein>
    <submittedName>
        <fullName evidence="3">Glycosyltransferase</fullName>
    </submittedName>
</protein>
<keyword evidence="1" id="KW-0472">Membrane</keyword>
<reference evidence="3 4" key="1">
    <citation type="submission" date="2020-02" db="EMBL/GenBank/DDBJ databases">
        <title>Pseudomonas Putida W5 Complete Genome Assembly.</title>
        <authorList>
            <person name="Yuan Z.-C."/>
            <person name="Shaw G.A."/>
            <person name="Cusano A.D."/>
            <person name="Caddey B.J."/>
            <person name="Weselowski B.J."/>
        </authorList>
    </citation>
    <scope>NUCLEOTIDE SEQUENCE [LARGE SCALE GENOMIC DNA]</scope>
    <source>
        <strain evidence="3 4">W5</strain>
    </source>
</reference>
<dbReference type="RefSeq" id="WP_159411522.1">
    <property type="nucleotide sequence ID" value="NZ_CP026115.2"/>
</dbReference>
<feature type="domain" description="Glycosyltransferase 2-like" evidence="2">
    <location>
        <begin position="889"/>
        <end position="1013"/>
    </location>
</feature>
<dbReference type="Gene3D" id="3.40.50.2000">
    <property type="entry name" value="Glycogen Phosphorylase B"/>
    <property type="match status" value="1"/>
</dbReference>
<dbReference type="GO" id="GO:0016740">
    <property type="term" value="F:transferase activity"/>
    <property type="evidence" value="ECO:0007669"/>
    <property type="project" value="UniProtKB-KW"/>
</dbReference>
<keyword evidence="1" id="KW-1003">Cell membrane</keyword>
<dbReference type="EMBL" id="CP026115">
    <property type="protein sequence ID" value="QHG66289.1"/>
    <property type="molecule type" value="Genomic_DNA"/>
</dbReference>
<dbReference type="InterPro" id="IPR001173">
    <property type="entry name" value="Glyco_trans_2-like"/>
</dbReference>
<dbReference type="InterPro" id="IPR050834">
    <property type="entry name" value="Glycosyltransf_2"/>
</dbReference>
<dbReference type="PANTHER" id="PTHR43685:SF2">
    <property type="entry name" value="GLYCOSYLTRANSFERASE 2-LIKE DOMAIN-CONTAINING PROTEIN"/>
    <property type="match status" value="1"/>
</dbReference>